<proteinExistence type="predicted"/>
<dbReference type="PANTHER" id="PTHR21432:SF20">
    <property type="entry name" value="ACETYL-COA HYDROLASE"/>
    <property type="match status" value="1"/>
</dbReference>
<keyword evidence="3" id="KW-1185">Reference proteome</keyword>
<dbReference type="InterPro" id="IPR046433">
    <property type="entry name" value="ActCoA_hydro"/>
</dbReference>
<accession>A0A916RX42</accession>
<dbReference type="InterPro" id="IPR038460">
    <property type="entry name" value="AcetylCoA_hyd_C_sf"/>
</dbReference>
<evidence type="ECO:0000259" key="1">
    <source>
        <dbReference type="Pfam" id="PF13336"/>
    </source>
</evidence>
<dbReference type="AlphaFoldDB" id="A0A916RX42"/>
<gene>
    <name evidence="2" type="ORF">GCM10011385_30750</name>
</gene>
<sequence length="420" mass="44939">MSAILAKDLQLRSVVTEGSRVLVGQGTAEPLTLTRAFMREAGELPPCSLFIGPTFSDTFAGQAPEHIRFESYGAIGAASKLARDKRLHVFPEHFSSLAEAFRDGSLPVETVLLQLRSSLKGCGYNLGLARDFVVDAARRAKHVIAEINPWLPACRGGEIGYDLELTHIVEAEHPPVEVPPAVVGETEEKIASIVAALIPDGAVIQVGVGAIPTAVLRAVVSHKDLGFHSGAAPDELVDLAESGVINNAKKEVDQGVSVTGILLGSRKLYEFAHRNPAFRLAGPQKTHSLSYIAQLKNFFAINSALEVDLTGQVGAEEVGGRHVGAVGGQVDFVRAARYSEGGRAIIAFQSTTRDGRSRIVPKVGTVTCARSDVDVIVTEHGAAELRGQSLDERAKRLIAIAAPQWREALERAWFEGRAEL</sequence>
<evidence type="ECO:0000313" key="2">
    <source>
        <dbReference type="EMBL" id="GGA74572.1"/>
    </source>
</evidence>
<protein>
    <submittedName>
        <fullName evidence="2">4-hydroxybutyrate CoA-transferase</fullName>
    </submittedName>
</protein>
<dbReference type="Proteomes" id="UP000636264">
    <property type="component" value="Unassembled WGS sequence"/>
</dbReference>
<reference evidence="2" key="2">
    <citation type="submission" date="2020-09" db="EMBL/GenBank/DDBJ databases">
        <authorList>
            <person name="Sun Q."/>
            <person name="Zhou Y."/>
        </authorList>
    </citation>
    <scope>NUCLEOTIDE SEQUENCE</scope>
    <source>
        <strain evidence="2">CGMCC 1.15320</strain>
    </source>
</reference>
<dbReference type="InterPro" id="IPR026888">
    <property type="entry name" value="AcetylCoA_hyd_C"/>
</dbReference>
<evidence type="ECO:0000313" key="3">
    <source>
        <dbReference type="Proteomes" id="UP000636264"/>
    </source>
</evidence>
<dbReference type="Gene3D" id="3.30.750.70">
    <property type="entry name" value="4-hydroxybutyrate coenzyme like domains"/>
    <property type="match status" value="1"/>
</dbReference>
<dbReference type="Gene3D" id="3.40.1080.20">
    <property type="entry name" value="Acetyl-CoA hydrolase/transferase C-terminal domain"/>
    <property type="match status" value="1"/>
</dbReference>
<name>A0A916RX42_9HYPH</name>
<dbReference type="InterPro" id="IPR037171">
    <property type="entry name" value="NagB/RpiA_transferase-like"/>
</dbReference>
<dbReference type="GO" id="GO:0006083">
    <property type="term" value="P:acetate metabolic process"/>
    <property type="evidence" value="ECO:0007669"/>
    <property type="project" value="InterPro"/>
</dbReference>
<organism evidence="2 3">
    <name type="scientific">Nitratireductor aestuarii</name>
    <dbReference type="NCBI Taxonomy" id="1735103"/>
    <lineage>
        <taxon>Bacteria</taxon>
        <taxon>Pseudomonadati</taxon>
        <taxon>Pseudomonadota</taxon>
        <taxon>Alphaproteobacteria</taxon>
        <taxon>Hyphomicrobiales</taxon>
        <taxon>Phyllobacteriaceae</taxon>
        <taxon>Nitratireductor</taxon>
    </lineage>
</organism>
<dbReference type="PANTHER" id="PTHR21432">
    <property type="entry name" value="ACETYL-COA HYDROLASE-RELATED"/>
    <property type="match status" value="1"/>
</dbReference>
<dbReference type="SUPFAM" id="SSF100950">
    <property type="entry name" value="NagB/RpiA/CoA transferase-like"/>
    <property type="match status" value="2"/>
</dbReference>
<dbReference type="EMBL" id="BMIF01000010">
    <property type="protein sequence ID" value="GGA74572.1"/>
    <property type="molecule type" value="Genomic_DNA"/>
</dbReference>
<dbReference type="GO" id="GO:0008775">
    <property type="term" value="F:acetate CoA-transferase activity"/>
    <property type="evidence" value="ECO:0007669"/>
    <property type="project" value="InterPro"/>
</dbReference>
<dbReference type="Gene3D" id="3.40.1080.10">
    <property type="entry name" value="Glutaconate Coenzyme A-transferase"/>
    <property type="match status" value="1"/>
</dbReference>
<dbReference type="RefSeq" id="WP_188721986.1">
    <property type="nucleotide sequence ID" value="NZ_BMIF01000010.1"/>
</dbReference>
<reference evidence="2" key="1">
    <citation type="journal article" date="2014" name="Int. J. Syst. Evol. Microbiol.">
        <title>Complete genome sequence of Corynebacterium casei LMG S-19264T (=DSM 44701T), isolated from a smear-ripened cheese.</title>
        <authorList>
            <consortium name="US DOE Joint Genome Institute (JGI-PGF)"/>
            <person name="Walter F."/>
            <person name="Albersmeier A."/>
            <person name="Kalinowski J."/>
            <person name="Ruckert C."/>
        </authorList>
    </citation>
    <scope>NUCLEOTIDE SEQUENCE</scope>
    <source>
        <strain evidence="2">CGMCC 1.15320</strain>
    </source>
</reference>
<dbReference type="Pfam" id="PF13336">
    <property type="entry name" value="AcetylCoA_hyd_C"/>
    <property type="match status" value="1"/>
</dbReference>
<feature type="domain" description="Acetyl-CoA hydrolase/transferase C-terminal" evidence="1">
    <location>
        <begin position="264"/>
        <end position="411"/>
    </location>
</feature>
<comment type="caution">
    <text evidence="2">The sequence shown here is derived from an EMBL/GenBank/DDBJ whole genome shotgun (WGS) entry which is preliminary data.</text>
</comment>